<dbReference type="Proteomes" id="UP001140502">
    <property type="component" value="Unassembled WGS sequence"/>
</dbReference>
<protein>
    <submittedName>
        <fullName evidence="1">Uncharacterized protein</fullName>
    </submittedName>
</protein>
<evidence type="ECO:0000313" key="2">
    <source>
        <dbReference type="Proteomes" id="UP001140502"/>
    </source>
</evidence>
<accession>A0A9W8WHH4</accession>
<keyword evidence="2" id="KW-1185">Reference proteome</keyword>
<proteinExistence type="predicted"/>
<dbReference type="EMBL" id="JAPEUR010000048">
    <property type="protein sequence ID" value="KAJ4325676.1"/>
    <property type="molecule type" value="Genomic_DNA"/>
</dbReference>
<comment type="caution">
    <text evidence="1">The sequence shown here is derived from an EMBL/GenBank/DDBJ whole genome shotgun (WGS) entry which is preliminary data.</text>
</comment>
<reference evidence="1" key="1">
    <citation type="submission" date="2022-10" db="EMBL/GenBank/DDBJ databases">
        <title>Tapping the CABI collections for fungal endophytes: first genome assemblies for Collariella, Neodidymelliopsis, Ascochyta clinopodiicola, Didymella pomorum, Didymosphaeria variabile, Neocosmospora piperis and Neocucurbitaria cava.</title>
        <authorList>
            <person name="Hill R."/>
        </authorList>
    </citation>
    <scope>NUCLEOTIDE SEQUENCE</scope>
    <source>
        <strain evidence="1">IMI 366586</strain>
    </source>
</reference>
<dbReference type="OrthoDB" id="5021294at2759"/>
<sequence>MDFINPPIGFRCVWLCVEATIHGLPIKLTRWGEIFRHVADAFNNPASADVSSIAGRATLGCMMVCNVTMVLQLSESLRSWEAFGAATPSGGPVVFCCDLQGICMPCDWA</sequence>
<evidence type="ECO:0000313" key="1">
    <source>
        <dbReference type="EMBL" id="KAJ4325676.1"/>
    </source>
</evidence>
<dbReference type="AlphaFoldDB" id="A0A9W8WHH4"/>
<name>A0A9W8WHH4_9HYPO</name>
<gene>
    <name evidence="1" type="ORF">N0V84_003394</name>
</gene>
<organism evidence="1 2">
    <name type="scientific">Fusarium piperis</name>
    <dbReference type="NCBI Taxonomy" id="1435070"/>
    <lineage>
        <taxon>Eukaryota</taxon>
        <taxon>Fungi</taxon>
        <taxon>Dikarya</taxon>
        <taxon>Ascomycota</taxon>
        <taxon>Pezizomycotina</taxon>
        <taxon>Sordariomycetes</taxon>
        <taxon>Hypocreomycetidae</taxon>
        <taxon>Hypocreales</taxon>
        <taxon>Nectriaceae</taxon>
        <taxon>Fusarium</taxon>
        <taxon>Fusarium solani species complex</taxon>
    </lineage>
</organism>